<dbReference type="PANTHER" id="PTHR34106:SF4">
    <property type="entry name" value="BLL5143 PROTEIN"/>
    <property type="match status" value="1"/>
</dbReference>
<keyword evidence="5" id="KW-1185">Reference proteome</keyword>
<comment type="similarity">
    <text evidence="3">Belongs to the glycosyl hydrolase 130 family.</text>
</comment>
<dbReference type="PANTHER" id="PTHR34106">
    <property type="entry name" value="GLYCOSIDASE"/>
    <property type="match status" value="1"/>
</dbReference>
<dbReference type="CDD" id="cd18613">
    <property type="entry name" value="GH130"/>
    <property type="match status" value="1"/>
</dbReference>
<proteinExistence type="inferred from homology"/>
<organism evidence="4 5">
    <name type="scientific">Brevifollis gellanilyticus</name>
    <dbReference type="NCBI Taxonomy" id="748831"/>
    <lineage>
        <taxon>Bacteria</taxon>
        <taxon>Pseudomonadati</taxon>
        <taxon>Verrucomicrobiota</taxon>
        <taxon>Verrucomicrobiia</taxon>
        <taxon>Verrucomicrobiales</taxon>
        <taxon>Verrucomicrobiaceae</taxon>
    </lineage>
</organism>
<dbReference type="AlphaFoldDB" id="A0A512MG73"/>
<keyword evidence="2" id="KW-0808">Transferase</keyword>
<keyword evidence="1" id="KW-0328">Glycosyltransferase</keyword>
<evidence type="ECO:0000256" key="3">
    <source>
        <dbReference type="ARBA" id="ARBA00024356"/>
    </source>
</evidence>
<dbReference type="SUPFAM" id="SSF75005">
    <property type="entry name" value="Arabinanase/levansucrase/invertase"/>
    <property type="match status" value="1"/>
</dbReference>
<dbReference type="GO" id="GO:0016798">
    <property type="term" value="F:hydrolase activity, acting on glycosyl bonds"/>
    <property type="evidence" value="ECO:0007669"/>
    <property type="project" value="UniProtKB-KW"/>
</dbReference>
<dbReference type="Gene3D" id="2.115.10.20">
    <property type="entry name" value="Glycosyl hydrolase domain, family 43"/>
    <property type="match status" value="1"/>
</dbReference>
<keyword evidence="4" id="KW-0378">Hydrolase</keyword>
<evidence type="ECO:0000313" key="5">
    <source>
        <dbReference type="Proteomes" id="UP000321577"/>
    </source>
</evidence>
<evidence type="ECO:0000256" key="2">
    <source>
        <dbReference type="ARBA" id="ARBA00022679"/>
    </source>
</evidence>
<dbReference type="OrthoDB" id="9759709at2"/>
<comment type="caution">
    <text evidence="4">The sequence shown here is derived from an EMBL/GenBank/DDBJ whole genome shotgun (WGS) entry which is preliminary data.</text>
</comment>
<accession>A0A512MG73</accession>
<evidence type="ECO:0000313" key="4">
    <source>
        <dbReference type="EMBL" id="GEP45737.1"/>
    </source>
</evidence>
<dbReference type="GO" id="GO:0016757">
    <property type="term" value="F:glycosyltransferase activity"/>
    <property type="evidence" value="ECO:0007669"/>
    <property type="project" value="UniProtKB-KW"/>
</dbReference>
<sequence length="495" mass="55115">MTCLALRRHHIMLQPESARVIIRPFIPSNPQRLATIIGRALALTEEEVETELAAVHADFDSRHLDIEPVLMSHFAKVQSEIFTQRPLTRSRQLLIGAIFSGEYSLEAAALFNPSIVSHPDQSGVPEGGLRFIMSLRATGEGHISSIEFREGSISPDGHITLVPVSRYVSLPEVLPNPTYRKKRFIVKLHEMGFDNECTASVMDILADDFSRSELAARVASVRRESLPLSHESRRTLECVQWLADSNYELCFSSKLAVSERILFPVSQNESNGIEDARFVRFVDDDGTVTYCATYTAYNGRAILPQFIETKDFLHFRVLTLNGTAVQNKGMALFPRRIRGRYVMLSRQDDENLFVMFSDNSHHWADPHLILRPAETWESVKLGNCGSPIETDAGWLVITHGVGPMRKYCIGAVLLDLDDPTRVIGRLRHPLLCPEGVEREGYVPNVVYSCGSLVHGGQLILPYAMSDKATAIVSLPIADLLAALLEDNSPPEVATA</sequence>
<protein>
    <submittedName>
        <fullName evidence="4">Glycosidase</fullName>
    </submittedName>
</protein>
<dbReference type="RefSeq" id="WP_146854909.1">
    <property type="nucleotide sequence ID" value="NZ_BKAG01000057.1"/>
</dbReference>
<dbReference type="EMBL" id="BKAG01000057">
    <property type="protein sequence ID" value="GEP45737.1"/>
    <property type="molecule type" value="Genomic_DNA"/>
</dbReference>
<reference evidence="4 5" key="1">
    <citation type="submission" date="2019-07" db="EMBL/GenBank/DDBJ databases">
        <title>Whole genome shotgun sequence of Brevifollis gellanilyticus NBRC 108608.</title>
        <authorList>
            <person name="Hosoyama A."/>
            <person name="Uohara A."/>
            <person name="Ohji S."/>
            <person name="Ichikawa N."/>
        </authorList>
    </citation>
    <scope>NUCLEOTIDE SEQUENCE [LARGE SCALE GENOMIC DNA]</scope>
    <source>
        <strain evidence="4 5">NBRC 108608</strain>
    </source>
</reference>
<dbReference type="InterPro" id="IPR023296">
    <property type="entry name" value="Glyco_hydro_beta-prop_sf"/>
</dbReference>
<evidence type="ECO:0000256" key="1">
    <source>
        <dbReference type="ARBA" id="ARBA00022676"/>
    </source>
</evidence>
<name>A0A512MG73_9BACT</name>
<dbReference type="Pfam" id="PF04041">
    <property type="entry name" value="Glyco_hydro_130"/>
    <property type="match status" value="1"/>
</dbReference>
<dbReference type="InterPro" id="IPR007184">
    <property type="entry name" value="Mannoside_phosphorylase"/>
</dbReference>
<dbReference type="Proteomes" id="UP000321577">
    <property type="component" value="Unassembled WGS sequence"/>
</dbReference>
<keyword evidence="4" id="KW-0326">Glycosidase</keyword>
<gene>
    <name evidence="4" type="ORF">BGE01nite_50280</name>
</gene>